<dbReference type="PANTHER" id="PTHR10353:SF36">
    <property type="entry name" value="LP05116P"/>
    <property type="match status" value="1"/>
</dbReference>
<reference evidence="7" key="1">
    <citation type="submission" date="2023-08" db="EMBL/GenBank/DDBJ databases">
        <title>Reference Genome Resource for the Citrus Pathogen Phytophthora citrophthora.</title>
        <authorList>
            <person name="Moller H."/>
            <person name="Coetzee B."/>
            <person name="Rose L.J."/>
            <person name="Van Niekerk J.M."/>
        </authorList>
    </citation>
    <scope>NUCLEOTIDE SEQUENCE</scope>
    <source>
        <strain evidence="7">STE-U-9442</strain>
    </source>
</reference>
<keyword evidence="3" id="KW-0326">Glycosidase</keyword>
<evidence type="ECO:0000313" key="7">
    <source>
        <dbReference type="EMBL" id="KAK1945548.1"/>
    </source>
</evidence>
<name>A0AAD9LQ26_9STRA</name>
<dbReference type="InterPro" id="IPR017853">
    <property type="entry name" value="GH"/>
</dbReference>
<evidence type="ECO:0000256" key="2">
    <source>
        <dbReference type="ARBA" id="ARBA00022801"/>
    </source>
</evidence>
<dbReference type="GO" id="GO:0008422">
    <property type="term" value="F:beta-glucosidase activity"/>
    <property type="evidence" value="ECO:0007669"/>
    <property type="project" value="TreeGrafter"/>
</dbReference>
<feature type="signal peptide" evidence="6">
    <location>
        <begin position="1"/>
        <end position="23"/>
    </location>
</feature>
<keyword evidence="8" id="KW-1185">Reference proteome</keyword>
<dbReference type="Pfam" id="PF00232">
    <property type="entry name" value="Glyco_hydro_1"/>
    <property type="match status" value="1"/>
</dbReference>
<dbReference type="PROSITE" id="PS00653">
    <property type="entry name" value="GLYCOSYL_HYDROL_F1_2"/>
    <property type="match status" value="1"/>
</dbReference>
<dbReference type="Gene3D" id="3.20.20.80">
    <property type="entry name" value="Glycosidases"/>
    <property type="match status" value="1"/>
</dbReference>
<dbReference type="AlphaFoldDB" id="A0AAD9LQ26"/>
<keyword evidence="6" id="KW-0732">Signal</keyword>
<keyword evidence="5" id="KW-0812">Transmembrane</keyword>
<keyword evidence="5" id="KW-0472">Membrane</keyword>
<evidence type="ECO:0000256" key="3">
    <source>
        <dbReference type="ARBA" id="ARBA00023295"/>
    </source>
</evidence>
<accession>A0AAD9LQ26</accession>
<dbReference type="EMBL" id="JASMQC010000004">
    <property type="protein sequence ID" value="KAK1945548.1"/>
    <property type="molecule type" value="Genomic_DNA"/>
</dbReference>
<proteinExistence type="inferred from homology"/>
<evidence type="ECO:0000256" key="5">
    <source>
        <dbReference type="SAM" id="Phobius"/>
    </source>
</evidence>
<evidence type="ECO:0000256" key="1">
    <source>
        <dbReference type="ARBA" id="ARBA00010838"/>
    </source>
</evidence>
<organism evidence="7 8">
    <name type="scientific">Phytophthora citrophthora</name>
    <dbReference type="NCBI Taxonomy" id="4793"/>
    <lineage>
        <taxon>Eukaryota</taxon>
        <taxon>Sar</taxon>
        <taxon>Stramenopiles</taxon>
        <taxon>Oomycota</taxon>
        <taxon>Peronosporomycetes</taxon>
        <taxon>Peronosporales</taxon>
        <taxon>Peronosporaceae</taxon>
        <taxon>Phytophthora</taxon>
    </lineage>
</organism>
<dbReference type="Proteomes" id="UP001259832">
    <property type="component" value="Unassembled WGS sequence"/>
</dbReference>
<feature type="chain" id="PRO_5042233011" evidence="6">
    <location>
        <begin position="24"/>
        <end position="582"/>
    </location>
</feature>
<comment type="caution">
    <text evidence="7">The sequence shown here is derived from an EMBL/GenBank/DDBJ whole genome shotgun (WGS) entry which is preliminary data.</text>
</comment>
<dbReference type="PRINTS" id="PR00131">
    <property type="entry name" value="GLHYDRLASE1"/>
</dbReference>
<protein>
    <submittedName>
        <fullName evidence="7">Beta-glucosidase 32</fullName>
    </submittedName>
</protein>
<dbReference type="PANTHER" id="PTHR10353">
    <property type="entry name" value="GLYCOSYL HYDROLASE"/>
    <property type="match status" value="1"/>
</dbReference>
<dbReference type="GO" id="GO:0005975">
    <property type="term" value="P:carbohydrate metabolic process"/>
    <property type="evidence" value="ECO:0007669"/>
    <property type="project" value="InterPro"/>
</dbReference>
<dbReference type="SUPFAM" id="SSF51445">
    <property type="entry name" value="(Trans)glycosidases"/>
    <property type="match status" value="1"/>
</dbReference>
<evidence type="ECO:0000256" key="4">
    <source>
        <dbReference type="RuleBase" id="RU003690"/>
    </source>
</evidence>
<comment type="similarity">
    <text evidence="1 4">Belongs to the glycosyl hydrolase 1 family.</text>
</comment>
<dbReference type="FunFam" id="3.20.20.80:FF:000099">
    <property type="entry name" value="Lactase-phlorizin hydrolase, putative"/>
    <property type="match status" value="1"/>
</dbReference>
<keyword evidence="2" id="KW-0378">Hydrolase</keyword>
<evidence type="ECO:0000256" key="6">
    <source>
        <dbReference type="SAM" id="SignalP"/>
    </source>
</evidence>
<dbReference type="InterPro" id="IPR033132">
    <property type="entry name" value="GH_1_N_CS"/>
</dbReference>
<sequence>MRLLLQLIGAVATLVTTVNPVTAASTCFSDDFLFGSATASYQVEGAVKEGGRTPSIWDQFCRERPGVKCANVADDFYHRYKDDIQLMKKMGLQTFRFSISWSRAMNWDPALHGMRPNPEGIAFYHSLIDELNSNGIEPILTLYHWDLPLELHTELSPQGWLNSDIIQHYAEFATLMFHEYGSKVNLWTTFNEPLSFTSAGYTTGREAPGFTGSPTQVYDATHNVLLSHAKAVQQFRKLKHSHVIKDEARIAIVLNADYAYPLDASNSADVEAASRKMEFDVGWFLSPIVSGDYPSVMRDIVGDRLPRFTADESDLLKGSYDLFMLNHYSTRAATACDSSSSHTDCNKLSIGWERDRGVDISQTVPGTRQRSEKALKDSHCASFTAYPPGYLETIKWLHKHDKSADILLTENGWCGDDEVENPDQSWYFQAYLEQVHKAITEENIPIIGYTAWSLLDNYEWGSYESRFGLFYVNYTSETGSPDYYEPKPSDLARIPRPSAKWFQKVATSKCLVQDEASATTATTPESTEHKSHHVWRWLFGVVAVAALGFVAVVVLVFFIGRRIWRHFRGHNDGSATEGTPLL</sequence>
<feature type="transmembrane region" description="Helical" evidence="5">
    <location>
        <begin position="534"/>
        <end position="559"/>
    </location>
</feature>
<keyword evidence="5" id="KW-1133">Transmembrane helix</keyword>
<evidence type="ECO:0000313" key="8">
    <source>
        <dbReference type="Proteomes" id="UP001259832"/>
    </source>
</evidence>
<dbReference type="InterPro" id="IPR001360">
    <property type="entry name" value="Glyco_hydro_1"/>
</dbReference>
<gene>
    <name evidence="7" type="ORF">P3T76_002596</name>
</gene>